<evidence type="ECO:0000313" key="11">
    <source>
        <dbReference type="EMBL" id="KAK7083082.1"/>
    </source>
</evidence>
<dbReference type="InterPro" id="IPR002659">
    <property type="entry name" value="Glyco_trans_31"/>
</dbReference>
<keyword evidence="3 10" id="KW-0328">Glycosyltransferase</keyword>
<evidence type="ECO:0000256" key="6">
    <source>
        <dbReference type="ARBA" id="ARBA00022968"/>
    </source>
</evidence>
<keyword evidence="6" id="KW-0735">Signal-anchor</keyword>
<protein>
    <recommendedName>
        <fullName evidence="10">Hexosyltransferase</fullName>
        <ecNumber evidence="10">2.4.1.-</ecNumber>
    </recommendedName>
</protein>
<dbReference type="GO" id="GO:0000139">
    <property type="term" value="C:Golgi membrane"/>
    <property type="evidence" value="ECO:0007669"/>
    <property type="project" value="UniProtKB-SubCell"/>
</dbReference>
<dbReference type="PANTHER" id="PTHR11214">
    <property type="entry name" value="BETA-1,3-N-ACETYLGLUCOSAMINYLTRANSFERASE"/>
    <property type="match status" value="1"/>
</dbReference>
<keyword evidence="7" id="KW-1133">Transmembrane helix</keyword>
<evidence type="ECO:0000256" key="5">
    <source>
        <dbReference type="ARBA" id="ARBA00022692"/>
    </source>
</evidence>
<evidence type="ECO:0000256" key="10">
    <source>
        <dbReference type="RuleBase" id="RU363063"/>
    </source>
</evidence>
<comment type="similarity">
    <text evidence="2 10">Belongs to the glycosyltransferase 31 family.</text>
</comment>
<comment type="caution">
    <text evidence="11">The sequence shown here is derived from an EMBL/GenBank/DDBJ whole genome shotgun (WGS) entry which is preliminary data.</text>
</comment>
<dbReference type="GO" id="GO:0006493">
    <property type="term" value="P:protein O-linked glycosylation"/>
    <property type="evidence" value="ECO:0007669"/>
    <property type="project" value="TreeGrafter"/>
</dbReference>
<evidence type="ECO:0000256" key="8">
    <source>
        <dbReference type="ARBA" id="ARBA00023034"/>
    </source>
</evidence>
<proteinExistence type="inferred from homology"/>
<dbReference type="PANTHER" id="PTHR11214:SF364">
    <property type="entry name" value="HEXOSYLTRANSFERASE"/>
    <property type="match status" value="1"/>
</dbReference>
<dbReference type="EC" id="2.4.1.-" evidence="10"/>
<evidence type="ECO:0000313" key="12">
    <source>
        <dbReference type="Proteomes" id="UP001381693"/>
    </source>
</evidence>
<sequence>MKVLHRIILLVLQLAVLVPLAIFLGSKVNVTEEALSVLKRRSLDAEVARVLRGNVLLVENLTDDLVGEVLEERQDSMRMVTALPPVKDDESNDMDVQVPPPPPLIPFGPDESPPRKPATIPTNFTIEEPDFCTKRPGLEIIAYIHSSINGIKARQETRMTWGNATAYNLGVNVGVVFMVGRPKSEAEKKILQEESEKYHDIVQGEYGDHYRLLTYKGLASLYWISKHCSHIPWTLHADDDIFIDIFLYMQEIKKLSDEIRNKFICSHMYGPALRSGRWYVSYEQYPAKDYPLYCSGGAWFLQTKFIPRLLNASRVVPFLWVDDAYLSGLLATEAGIGRHGFQNHYGHPKPELTEVGEKVAWFYLKQPRLEWWDKVIQFHRNATKLLHQKQIQMI</sequence>
<comment type="subcellular location">
    <subcellularLocation>
        <location evidence="1 10">Golgi apparatus membrane</location>
        <topology evidence="1 10">Single-pass type II membrane protein</topology>
    </subcellularLocation>
</comment>
<dbReference type="EMBL" id="JAXCGZ010003813">
    <property type="protein sequence ID" value="KAK7083082.1"/>
    <property type="molecule type" value="Genomic_DNA"/>
</dbReference>
<evidence type="ECO:0000256" key="9">
    <source>
        <dbReference type="ARBA" id="ARBA00023136"/>
    </source>
</evidence>
<keyword evidence="4" id="KW-0808">Transferase</keyword>
<keyword evidence="9" id="KW-0472">Membrane</keyword>
<name>A0AAN8XF00_HALRR</name>
<evidence type="ECO:0000256" key="7">
    <source>
        <dbReference type="ARBA" id="ARBA00022989"/>
    </source>
</evidence>
<keyword evidence="5" id="KW-0812">Transmembrane</keyword>
<evidence type="ECO:0000256" key="4">
    <source>
        <dbReference type="ARBA" id="ARBA00022679"/>
    </source>
</evidence>
<accession>A0AAN8XF00</accession>
<dbReference type="Proteomes" id="UP001381693">
    <property type="component" value="Unassembled WGS sequence"/>
</dbReference>
<dbReference type="Pfam" id="PF01762">
    <property type="entry name" value="Galactosyl_T"/>
    <property type="match status" value="1"/>
</dbReference>
<evidence type="ECO:0000256" key="3">
    <source>
        <dbReference type="ARBA" id="ARBA00022676"/>
    </source>
</evidence>
<dbReference type="GO" id="GO:0016758">
    <property type="term" value="F:hexosyltransferase activity"/>
    <property type="evidence" value="ECO:0007669"/>
    <property type="project" value="InterPro"/>
</dbReference>
<keyword evidence="12" id="KW-1185">Reference proteome</keyword>
<organism evidence="11 12">
    <name type="scientific">Halocaridina rubra</name>
    <name type="common">Hawaiian red shrimp</name>
    <dbReference type="NCBI Taxonomy" id="373956"/>
    <lineage>
        <taxon>Eukaryota</taxon>
        <taxon>Metazoa</taxon>
        <taxon>Ecdysozoa</taxon>
        <taxon>Arthropoda</taxon>
        <taxon>Crustacea</taxon>
        <taxon>Multicrustacea</taxon>
        <taxon>Malacostraca</taxon>
        <taxon>Eumalacostraca</taxon>
        <taxon>Eucarida</taxon>
        <taxon>Decapoda</taxon>
        <taxon>Pleocyemata</taxon>
        <taxon>Caridea</taxon>
        <taxon>Atyoidea</taxon>
        <taxon>Atyidae</taxon>
        <taxon>Halocaridina</taxon>
    </lineage>
</organism>
<dbReference type="Gene3D" id="3.90.550.50">
    <property type="match status" value="1"/>
</dbReference>
<gene>
    <name evidence="11" type="ORF">SK128_000868</name>
</gene>
<evidence type="ECO:0000256" key="2">
    <source>
        <dbReference type="ARBA" id="ARBA00008661"/>
    </source>
</evidence>
<dbReference type="AlphaFoldDB" id="A0AAN8XF00"/>
<keyword evidence="8 10" id="KW-0333">Golgi apparatus</keyword>
<evidence type="ECO:0000256" key="1">
    <source>
        <dbReference type="ARBA" id="ARBA00004323"/>
    </source>
</evidence>
<reference evidence="11 12" key="1">
    <citation type="submission" date="2023-11" db="EMBL/GenBank/DDBJ databases">
        <title>Halocaridina rubra genome assembly.</title>
        <authorList>
            <person name="Smith C."/>
        </authorList>
    </citation>
    <scope>NUCLEOTIDE SEQUENCE [LARGE SCALE GENOMIC DNA]</scope>
    <source>
        <strain evidence="11">EP-1</strain>
        <tissue evidence="11">Whole</tissue>
    </source>
</reference>